<name>A0A0E9P7G6_ANGAN</name>
<accession>A0A0E9P7G6</accession>
<dbReference type="AlphaFoldDB" id="A0A0E9P7G6"/>
<organism evidence="1">
    <name type="scientific">Anguilla anguilla</name>
    <name type="common">European freshwater eel</name>
    <name type="synonym">Muraena anguilla</name>
    <dbReference type="NCBI Taxonomy" id="7936"/>
    <lineage>
        <taxon>Eukaryota</taxon>
        <taxon>Metazoa</taxon>
        <taxon>Chordata</taxon>
        <taxon>Craniata</taxon>
        <taxon>Vertebrata</taxon>
        <taxon>Euteleostomi</taxon>
        <taxon>Actinopterygii</taxon>
        <taxon>Neopterygii</taxon>
        <taxon>Teleostei</taxon>
        <taxon>Anguilliformes</taxon>
        <taxon>Anguillidae</taxon>
        <taxon>Anguilla</taxon>
    </lineage>
</organism>
<sequence length="30" mass="3287">MLSCIDGGHWVDETSLQIGIPRVKSEKETG</sequence>
<protein>
    <submittedName>
        <fullName evidence="1">Uncharacterized protein</fullName>
    </submittedName>
</protein>
<reference evidence="1" key="1">
    <citation type="submission" date="2014-11" db="EMBL/GenBank/DDBJ databases">
        <authorList>
            <person name="Amaro Gonzalez C."/>
        </authorList>
    </citation>
    <scope>NUCLEOTIDE SEQUENCE</scope>
</reference>
<reference evidence="1" key="2">
    <citation type="journal article" date="2015" name="Fish Shellfish Immunol.">
        <title>Early steps in the European eel (Anguilla anguilla)-Vibrio vulnificus interaction in the gills: Role of the RtxA13 toxin.</title>
        <authorList>
            <person name="Callol A."/>
            <person name="Pajuelo D."/>
            <person name="Ebbesson L."/>
            <person name="Teles M."/>
            <person name="MacKenzie S."/>
            <person name="Amaro C."/>
        </authorList>
    </citation>
    <scope>NUCLEOTIDE SEQUENCE</scope>
</reference>
<evidence type="ECO:0000313" key="1">
    <source>
        <dbReference type="EMBL" id="JAG99787.1"/>
    </source>
</evidence>
<proteinExistence type="predicted"/>
<dbReference type="EMBL" id="GBXM01108789">
    <property type="protein sequence ID" value="JAG99787.1"/>
    <property type="molecule type" value="Transcribed_RNA"/>
</dbReference>